<protein>
    <submittedName>
        <fullName evidence="1">Uncharacterized protein</fullName>
    </submittedName>
</protein>
<sequence length="144" mass="15769">MTVGLTACGKRMDERSWLSALDSLRLECDGMTRVVSALLLRDGIAHVPMCGTLSVAGVGEIPVHHWIELEDGRLIDLRARMWLGEDPRVPHGVVPRDRANARYVGREVELSCTPVVFCALTDVTIDAFAPATFLMESASKEVHG</sequence>
<dbReference type="Proteomes" id="UP000626210">
    <property type="component" value="Unassembled WGS sequence"/>
</dbReference>
<comment type="caution">
    <text evidence="1">The sequence shown here is derived from an EMBL/GenBank/DDBJ whole genome shotgun (WGS) entry which is preliminary data.</text>
</comment>
<gene>
    <name evidence="1" type="ORF">GCM10007320_66470</name>
</gene>
<keyword evidence="2" id="KW-1185">Reference proteome</keyword>
<evidence type="ECO:0000313" key="2">
    <source>
        <dbReference type="Proteomes" id="UP000626210"/>
    </source>
</evidence>
<organism evidence="1 2">
    <name type="scientific">Pseudorhodoferax aquiterrae</name>
    <dbReference type="NCBI Taxonomy" id="747304"/>
    <lineage>
        <taxon>Bacteria</taxon>
        <taxon>Pseudomonadati</taxon>
        <taxon>Pseudomonadota</taxon>
        <taxon>Betaproteobacteria</taxon>
        <taxon>Burkholderiales</taxon>
        <taxon>Comamonadaceae</taxon>
    </lineage>
</organism>
<dbReference type="EMBL" id="BMYK01000060">
    <property type="protein sequence ID" value="GHD04991.1"/>
    <property type="molecule type" value="Genomic_DNA"/>
</dbReference>
<name>A0ABQ3GHX3_9BURK</name>
<reference evidence="2" key="1">
    <citation type="journal article" date="2019" name="Int. J. Syst. Evol. Microbiol.">
        <title>The Global Catalogue of Microorganisms (GCM) 10K type strain sequencing project: providing services to taxonomists for standard genome sequencing and annotation.</title>
        <authorList>
            <consortium name="The Broad Institute Genomics Platform"/>
            <consortium name="The Broad Institute Genome Sequencing Center for Infectious Disease"/>
            <person name="Wu L."/>
            <person name="Ma J."/>
        </authorList>
    </citation>
    <scope>NUCLEOTIDE SEQUENCE [LARGE SCALE GENOMIC DNA]</scope>
    <source>
        <strain evidence="2">KCTC 23314</strain>
    </source>
</reference>
<evidence type="ECO:0000313" key="1">
    <source>
        <dbReference type="EMBL" id="GHD04991.1"/>
    </source>
</evidence>
<proteinExistence type="predicted"/>
<accession>A0ABQ3GHX3</accession>